<dbReference type="PANTHER" id="PTHR36917:SF1">
    <property type="entry name" value="INNER MEMBRANE-SPANNING PROTEIN YCIB"/>
    <property type="match status" value="1"/>
</dbReference>
<gene>
    <name evidence="6" type="primary">ispZ</name>
    <name evidence="5" type="synonym">yciB</name>
    <name evidence="6" type="ORF">RM530_07330</name>
</gene>
<dbReference type="PANTHER" id="PTHR36917">
    <property type="entry name" value="INTRACELLULAR SEPTATION PROTEIN A-RELATED"/>
    <property type="match status" value="1"/>
</dbReference>
<dbReference type="Proteomes" id="UP001254608">
    <property type="component" value="Unassembled WGS sequence"/>
</dbReference>
<feature type="transmembrane region" description="Helical" evidence="5">
    <location>
        <begin position="80"/>
        <end position="100"/>
    </location>
</feature>
<evidence type="ECO:0000313" key="6">
    <source>
        <dbReference type="EMBL" id="MDT0497176.1"/>
    </source>
</evidence>
<evidence type="ECO:0000313" key="7">
    <source>
        <dbReference type="Proteomes" id="UP001254608"/>
    </source>
</evidence>
<evidence type="ECO:0000256" key="3">
    <source>
        <dbReference type="ARBA" id="ARBA00022989"/>
    </source>
</evidence>
<comment type="caution">
    <text evidence="6">The sequence shown here is derived from an EMBL/GenBank/DDBJ whole genome shotgun (WGS) entry which is preliminary data.</text>
</comment>
<comment type="subcellular location">
    <subcellularLocation>
        <location evidence="5">Cell inner membrane</location>
        <topology evidence="5">Multi-pass membrane protein</topology>
    </subcellularLocation>
</comment>
<organism evidence="6 7">
    <name type="scientific">Banduia mediterranea</name>
    <dbReference type="NCBI Taxonomy" id="3075609"/>
    <lineage>
        <taxon>Bacteria</taxon>
        <taxon>Pseudomonadati</taxon>
        <taxon>Pseudomonadota</taxon>
        <taxon>Gammaproteobacteria</taxon>
        <taxon>Nevskiales</taxon>
        <taxon>Algiphilaceae</taxon>
        <taxon>Banduia</taxon>
    </lineage>
</organism>
<dbReference type="NCBIfam" id="TIGR00997">
    <property type="entry name" value="ispZ"/>
    <property type="match status" value="1"/>
</dbReference>
<name>A0ABU2WIQ0_9GAMM</name>
<evidence type="ECO:0000256" key="1">
    <source>
        <dbReference type="ARBA" id="ARBA00022475"/>
    </source>
</evidence>
<keyword evidence="7" id="KW-1185">Reference proteome</keyword>
<feature type="transmembrane region" description="Helical" evidence="5">
    <location>
        <begin position="121"/>
        <end position="139"/>
    </location>
</feature>
<keyword evidence="5" id="KW-0997">Cell inner membrane</keyword>
<reference evidence="6 7" key="1">
    <citation type="submission" date="2023-09" db="EMBL/GenBank/DDBJ databases">
        <authorList>
            <person name="Rey-Velasco X."/>
        </authorList>
    </citation>
    <scope>NUCLEOTIDE SEQUENCE [LARGE SCALE GENOMIC DNA]</scope>
    <source>
        <strain evidence="6 7">W345</strain>
    </source>
</reference>
<proteinExistence type="inferred from homology"/>
<feature type="transmembrane region" description="Helical" evidence="5">
    <location>
        <begin position="22"/>
        <end position="43"/>
    </location>
</feature>
<keyword evidence="4 5" id="KW-0472">Membrane</keyword>
<evidence type="ECO:0000256" key="4">
    <source>
        <dbReference type="ARBA" id="ARBA00023136"/>
    </source>
</evidence>
<keyword evidence="1 5" id="KW-1003">Cell membrane</keyword>
<protein>
    <recommendedName>
        <fullName evidence="5">Inner membrane-spanning protein YciB</fullName>
    </recommendedName>
</protein>
<dbReference type="EMBL" id="JAVRIC010000008">
    <property type="protein sequence ID" value="MDT0497176.1"/>
    <property type="molecule type" value="Genomic_DNA"/>
</dbReference>
<accession>A0ABU2WIQ0</accession>
<dbReference type="RefSeq" id="WP_311364570.1">
    <property type="nucleotide sequence ID" value="NZ_JAVRIC010000008.1"/>
</dbReference>
<keyword evidence="3 5" id="KW-1133">Transmembrane helix</keyword>
<dbReference type="HAMAP" id="MF_00189">
    <property type="entry name" value="YciB"/>
    <property type="match status" value="1"/>
</dbReference>
<dbReference type="Pfam" id="PF04279">
    <property type="entry name" value="IspA"/>
    <property type="match status" value="1"/>
</dbReference>
<keyword evidence="2 5" id="KW-0812">Transmembrane</keyword>
<dbReference type="InterPro" id="IPR006008">
    <property type="entry name" value="YciB"/>
</dbReference>
<feature type="transmembrane region" description="Helical" evidence="5">
    <location>
        <begin position="50"/>
        <end position="68"/>
    </location>
</feature>
<sequence>MKQVLDFLPAVAFLAAYVLGDIYQATIALIASLALVVIAYGILERRLHKTHFITLLVAAALGGLTLYVHDPRFIKFKPTAIYALFALALLGSQLFGQKVLMQRFGSKMVDLPEALWRKINLAWAVFFVGLAVLNLFVAQEFSEATWVKFKVFGFTALTFAFLIAHAPFVARYLPKEE</sequence>
<evidence type="ECO:0000256" key="2">
    <source>
        <dbReference type="ARBA" id="ARBA00022692"/>
    </source>
</evidence>
<evidence type="ECO:0000256" key="5">
    <source>
        <dbReference type="HAMAP-Rule" id="MF_00189"/>
    </source>
</evidence>
<comment type="function">
    <text evidence="5">Plays a role in cell envelope biogenesis, maintenance of cell envelope integrity and membrane homeostasis.</text>
</comment>
<comment type="similarity">
    <text evidence="5">Belongs to the YciB family.</text>
</comment>
<feature type="transmembrane region" description="Helical" evidence="5">
    <location>
        <begin position="151"/>
        <end position="173"/>
    </location>
</feature>